<organism evidence="2 4">
    <name type="scientific">Phytophthora infestans</name>
    <name type="common">Potato late blight agent</name>
    <name type="synonym">Botrytis infestans</name>
    <dbReference type="NCBI Taxonomy" id="4787"/>
    <lineage>
        <taxon>Eukaryota</taxon>
        <taxon>Sar</taxon>
        <taxon>Stramenopiles</taxon>
        <taxon>Oomycota</taxon>
        <taxon>Peronosporomycetes</taxon>
        <taxon>Peronosporales</taxon>
        <taxon>Peronosporaceae</taxon>
        <taxon>Phytophthora</taxon>
    </lineage>
</organism>
<accession>A0A833SY62</accession>
<dbReference type="Proteomes" id="UP000602510">
    <property type="component" value="Unassembled WGS sequence"/>
</dbReference>
<sequence length="136" mass="15244">MMVDNAVGDKKQGNILCVVINARPCTMQRCLCSNCHQFRHWHWKCPRGHQQLNKRSRGKDRLRHGRHGYWPPSGQGGGRKTDSGGPTALMTSMETSQTLQARTASQDSEWCLDSGAQINICNNQSCFREVKTLSNG</sequence>
<gene>
    <name evidence="2" type="ORF">GN244_ATG12996</name>
    <name evidence="3" type="ORF">GN958_ATG10582</name>
</gene>
<dbReference type="Proteomes" id="UP000704712">
    <property type="component" value="Unassembled WGS sequence"/>
</dbReference>
<dbReference type="EMBL" id="WSZM01000333">
    <property type="protein sequence ID" value="KAF4034980.1"/>
    <property type="molecule type" value="Genomic_DNA"/>
</dbReference>
<name>A0A833SY62_PHYIN</name>
<dbReference type="EMBL" id="JAACNO010001482">
    <property type="protein sequence ID" value="KAF4140230.1"/>
    <property type="molecule type" value="Genomic_DNA"/>
</dbReference>
<reference evidence="2" key="1">
    <citation type="submission" date="2020-04" db="EMBL/GenBank/DDBJ databases">
        <title>Hybrid Assembly of Korean Phytophthora infestans isolates.</title>
        <authorList>
            <person name="Prokchorchik M."/>
            <person name="Lee Y."/>
            <person name="Seo J."/>
            <person name="Cho J.-H."/>
            <person name="Park Y.-E."/>
            <person name="Jang D.-C."/>
            <person name="Im J.-S."/>
            <person name="Choi J.-G."/>
            <person name="Park H.-J."/>
            <person name="Lee G.-B."/>
            <person name="Lee Y.-G."/>
            <person name="Hong S.-Y."/>
            <person name="Cho K."/>
            <person name="Sohn K.H."/>
        </authorList>
    </citation>
    <scope>NUCLEOTIDE SEQUENCE</scope>
    <source>
        <strain evidence="2">KR_1_A1</strain>
        <strain evidence="3">KR_2_A2</strain>
    </source>
</reference>
<evidence type="ECO:0000313" key="3">
    <source>
        <dbReference type="EMBL" id="KAF4140230.1"/>
    </source>
</evidence>
<protein>
    <submittedName>
        <fullName evidence="2">Uncharacterized protein</fullName>
    </submittedName>
</protein>
<dbReference type="AlphaFoldDB" id="A0A833SY62"/>
<evidence type="ECO:0000313" key="4">
    <source>
        <dbReference type="Proteomes" id="UP000602510"/>
    </source>
</evidence>
<feature type="region of interest" description="Disordered" evidence="1">
    <location>
        <begin position="51"/>
        <end position="89"/>
    </location>
</feature>
<proteinExistence type="predicted"/>
<feature type="compositionally biased region" description="Basic residues" evidence="1">
    <location>
        <begin position="51"/>
        <end position="67"/>
    </location>
</feature>
<evidence type="ECO:0000313" key="2">
    <source>
        <dbReference type="EMBL" id="KAF4034980.1"/>
    </source>
</evidence>
<evidence type="ECO:0000256" key="1">
    <source>
        <dbReference type="SAM" id="MobiDB-lite"/>
    </source>
</evidence>
<comment type="caution">
    <text evidence="2">The sequence shown here is derived from an EMBL/GenBank/DDBJ whole genome shotgun (WGS) entry which is preliminary data.</text>
</comment>
<keyword evidence="4" id="KW-1185">Reference proteome</keyword>